<proteinExistence type="predicted"/>
<dbReference type="RefSeq" id="WP_062285555.1">
    <property type="nucleotide sequence ID" value="NZ_LTBC01000016.1"/>
</dbReference>
<sequence>MATSKGAERLRIHVITRWQARIFLSRLVKVLVAVVVIFSLVTGTWRLIKAGRQLSLGVPGYSAWLPLPLLEGILSEGLPALALRAANSPQDNSSEALAAAVQVLASPLVVFPGGTGVTRLLTTEEEYELPQPLPEESVPPAPAEWEIASAQPPLVAIYNTHNAESYQPSEGQAKFPGKNGGVSQVAAVLAETLSKDYGIPVVRSTTIHDYPDFTRSYANSEKTLKRMLAENPSVLVALDIHRNAGLPAPPVVEIDNQKVAQVLIIAGSNARLEHPNWRQNEAFAHRLAKKMDELYPGLCLGVRVQEGRYNQHLLPRALLLEIGSDNNTLEEAERSARLVARVLAGVIEDLRQENPAKSG</sequence>
<dbReference type="Pfam" id="PF07454">
    <property type="entry name" value="SpoIIP"/>
    <property type="match status" value="1"/>
</dbReference>
<dbReference type="EMBL" id="LTBC01000016">
    <property type="protein sequence ID" value="KYH31025.1"/>
    <property type="molecule type" value="Genomic_DNA"/>
</dbReference>
<gene>
    <name evidence="2" type="ORF">MOMUL_27000</name>
</gene>
<dbReference type="NCBIfam" id="TIGR02867">
    <property type="entry name" value="spore_II_P"/>
    <property type="match status" value="1"/>
</dbReference>
<reference evidence="2 3" key="1">
    <citation type="submission" date="2016-02" db="EMBL/GenBank/DDBJ databases">
        <title>Genome sequence of Moorella mulderi DSM 14980.</title>
        <authorList>
            <person name="Poehlein A."/>
            <person name="Daniel R."/>
        </authorList>
    </citation>
    <scope>NUCLEOTIDE SEQUENCE [LARGE SCALE GENOMIC DNA]</scope>
    <source>
        <strain evidence="2 3">DSM 14980</strain>
    </source>
</reference>
<feature type="transmembrane region" description="Helical" evidence="1">
    <location>
        <begin position="27"/>
        <end position="48"/>
    </location>
</feature>
<keyword evidence="3" id="KW-1185">Reference proteome</keyword>
<dbReference type="PATRIC" id="fig|1122241.3.peg.2870"/>
<keyword evidence="1" id="KW-0812">Transmembrane</keyword>
<name>A0A151ATT2_9FIRM</name>
<dbReference type="InterPro" id="IPR010897">
    <property type="entry name" value="Spore_II_P"/>
</dbReference>
<keyword evidence="1" id="KW-0472">Membrane</keyword>
<keyword evidence="1" id="KW-1133">Transmembrane helix</keyword>
<dbReference type="AlphaFoldDB" id="A0A151ATT2"/>
<organism evidence="2 3">
    <name type="scientific">Moorella mulderi DSM 14980</name>
    <dbReference type="NCBI Taxonomy" id="1122241"/>
    <lineage>
        <taxon>Bacteria</taxon>
        <taxon>Bacillati</taxon>
        <taxon>Bacillota</taxon>
        <taxon>Clostridia</taxon>
        <taxon>Neomoorellales</taxon>
        <taxon>Neomoorellaceae</taxon>
        <taxon>Neomoorella</taxon>
    </lineage>
</organism>
<protein>
    <submittedName>
        <fullName evidence="2">Stage II sporulation protein SpoIIP</fullName>
    </submittedName>
</protein>
<evidence type="ECO:0000313" key="2">
    <source>
        <dbReference type="EMBL" id="KYH31025.1"/>
    </source>
</evidence>
<comment type="caution">
    <text evidence="2">The sequence shown here is derived from an EMBL/GenBank/DDBJ whole genome shotgun (WGS) entry which is preliminary data.</text>
</comment>
<evidence type="ECO:0000313" key="3">
    <source>
        <dbReference type="Proteomes" id="UP000075670"/>
    </source>
</evidence>
<dbReference type="Proteomes" id="UP000075670">
    <property type="component" value="Unassembled WGS sequence"/>
</dbReference>
<evidence type="ECO:0000256" key="1">
    <source>
        <dbReference type="SAM" id="Phobius"/>
    </source>
</evidence>
<accession>A0A151ATT2</accession>